<dbReference type="EMBL" id="CAJNIZ010029924">
    <property type="protein sequence ID" value="CAE7519756.1"/>
    <property type="molecule type" value="Genomic_DNA"/>
</dbReference>
<feature type="non-terminal residue" evidence="2">
    <location>
        <position position="142"/>
    </location>
</feature>
<name>A0A812T8J4_SYMPI</name>
<gene>
    <name evidence="2" type="primary">PGM</name>
    <name evidence="2" type="ORF">SPIL2461_LOCUS13596</name>
</gene>
<protein>
    <submittedName>
        <fullName evidence="2">PGM protein</fullName>
    </submittedName>
</protein>
<dbReference type="Pfam" id="PF00300">
    <property type="entry name" value="His_Phos_1"/>
    <property type="match status" value="1"/>
</dbReference>
<dbReference type="InterPro" id="IPR029033">
    <property type="entry name" value="His_PPase_superfam"/>
</dbReference>
<accession>A0A812T8J4</accession>
<dbReference type="GO" id="GO:0016791">
    <property type="term" value="F:phosphatase activity"/>
    <property type="evidence" value="ECO:0007669"/>
    <property type="project" value="TreeGrafter"/>
</dbReference>
<dbReference type="InterPro" id="IPR050275">
    <property type="entry name" value="PGM_Phosphatase"/>
</dbReference>
<dbReference type="AlphaFoldDB" id="A0A812T8J4"/>
<feature type="non-terminal residue" evidence="2">
    <location>
        <position position="1"/>
    </location>
</feature>
<dbReference type="Gene3D" id="3.40.50.1240">
    <property type="entry name" value="Phosphoglycerate mutase-like"/>
    <property type="match status" value="1"/>
</dbReference>
<dbReference type="InterPro" id="IPR013078">
    <property type="entry name" value="His_Pase_superF_clade-1"/>
</dbReference>
<proteinExistence type="predicted"/>
<evidence type="ECO:0000313" key="2">
    <source>
        <dbReference type="EMBL" id="CAE7519756.1"/>
    </source>
</evidence>
<reference evidence="2" key="1">
    <citation type="submission" date="2021-02" db="EMBL/GenBank/DDBJ databases">
        <authorList>
            <person name="Dougan E. K."/>
            <person name="Rhodes N."/>
            <person name="Thang M."/>
            <person name="Chan C."/>
        </authorList>
    </citation>
    <scope>NUCLEOTIDE SEQUENCE</scope>
</reference>
<evidence type="ECO:0000313" key="3">
    <source>
        <dbReference type="Proteomes" id="UP000649617"/>
    </source>
</evidence>
<comment type="caution">
    <text evidence="2">The sequence shown here is derived from an EMBL/GenBank/DDBJ whole genome shotgun (WGS) entry which is preliminary data.</text>
</comment>
<organism evidence="2 3">
    <name type="scientific">Symbiodinium pilosum</name>
    <name type="common">Dinoflagellate</name>
    <dbReference type="NCBI Taxonomy" id="2952"/>
    <lineage>
        <taxon>Eukaryota</taxon>
        <taxon>Sar</taxon>
        <taxon>Alveolata</taxon>
        <taxon>Dinophyceae</taxon>
        <taxon>Suessiales</taxon>
        <taxon>Symbiodiniaceae</taxon>
        <taxon>Symbiodinium</taxon>
    </lineage>
</organism>
<feature type="region of interest" description="Disordered" evidence="1">
    <location>
        <begin position="123"/>
        <end position="142"/>
    </location>
</feature>
<dbReference type="PANTHER" id="PTHR48100">
    <property type="entry name" value="BROAD-SPECIFICITY PHOSPHATASE YOR283W-RELATED"/>
    <property type="match status" value="1"/>
</dbReference>
<evidence type="ECO:0000256" key="1">
    <source>
        <dbReference type="SAM" id="MobiDB-lite"/>
    </source>
</evidence>
<dbReference type="GO" id="GO:0005737">
    <property type="term" value="C:cytoplasm"/>
    <property type="evidence" value="ECO:0007669"/>
    <property type="project" value="TreeGrafter"/>
</dbReference>
<dbReference type="CDD" id="cd07067">
    <property type="entry name" value="HP_PGM_like"/>
    <property type="match status" value="1"/>
</dbReference>
<dbReference type="SUPFAM" id="SSF53254">
    <property type="entry name" value="Phosphoglycerate mutase-like"/>
    <property type="match status" value="1"/>
</dbReference>
<keyword evidence="3" id="KW-1185">Reference proteome</keyword>
<sequence length="142" mass="15813">RKWVYFIRHGEALVNAAGRVFAKDDPRKKAVRQDMKYFDSHLSEKGLEQARALRQSIPQVDVVIASPLTRALQTATAVFGCDEPGGPRLYALEATSALREFCGKQYQPCDSRRSIQELQAEFPHADFSEVPPGPDELLGPGK</sequence>
<dbReference type="Proteomes" id="UP000649617">
    <property type="component" value="Unassembled WGS sequence"/>
</dbReference>
<dbReference type="OrthoDB" id="284247at2759"/>
<dbReference type="PANTHER" id="PTHR48100:SF1">
    <property type="entry name" value="HISTIDINE PHOSPHATASE FAMILY PROTEIN-RELATED"/>
    <property type="match status" value="1"/>
</dbReference>